<dbReference type="Gene3D" id="2.60.40.10">
    <property type="entry name" value="Immunoglobulins"/>
    <property type="match status" value="1"/>
</dbReference>
<evidence type="ECO:0000313" key="2">
    <source>
        <dbReference type="Proteomes" id="UP000271098"/>
    </source>
</evidence>
<dbReference type="InterPro" id="IPR013783">
    <property type="entry name" value="Ig-like_fold"/>
</dbReference>
<sequence length="123" mass="13989">MQIRIDRPIAGHLAIASKSSLERTVTARIQVDLTSYTGLVIAHVYLFEELLILKPKQSETVMFSVPADCLRDMFTEDWDITITALARVLHTDERFYTQQVLTLLKPTLSIKKVHFSNLAFAIV</sequence>
<reference evidence="1 2" key="1">
    <citation type="submission" date="2018-11" db="EMBL/GenBank/DDBJ databases">
        <authorList>
            <consortium name="Pathogen Informatics"/>
        </authorList>
    </citation>
    <scope>NUCLEOTIDE SEQUENCE [LARGE SCALE GENOMIC DNA]</scope>
</reference>
<gene>
    <name evidence="1" type="ORF">GPUH_LOCUS9078</name>
</gene>
<keyword evidence="2" id="KW-1185">Reference proteome</keyword>
<dbReference type="EMBL" id="UYRT01028569">
    <property type="protein sequence ID" value="VDK67935.1"/>
    <property type="molecule type" value="Genomic_DNA"/>
</dbReference>
<dbReference type="GO" id="GO:0003810">
    <property type="term" value="F:protein-glutamine gamma-glutamyltransferase activity"/>
    <property type="evidence" value="ECO:0007669"/>
    <property type="project" value="InterPro"/>
</dbReference>
<proteinExistence type="predicted"/>
<dbReference type="InterPro" id="IPR036238">
    <property type="entry name" value="Transglutaminase_C_sf"/>
</dbReference>
<accession>A0A3P6SKN4</accession>
<dbReference type="AlphaFoldDB" id="A0A3P6SKN4"/>
<evidence type="ECO:0000313" key="1">
    <source>
        <dbReference type="EMBL" id="VDK67935.1"/>
    </source>
</evidence>
<protein>
    <submittedName>
        <fullName evidence="1">Uncharacterized protein</fullName>
    </submittedName>
</protein>
<dbReference type="Proteomes" id="UP000271098">
    <property type="component" value="Unassembled WGS sequence"/>
</dbReference>
<dbReference type="SUPFAM" id="SSF49309">
    <property type="entry name" value="Transglutaminase, two C-terminal domains"/>
    <property type="match status" value="1"/>
</dbReference>
<name>A0A3P6SKN4_9BILA</name>
<dbReference type="OrthoDB" id="437511at2759"/>
<organism evidence="1 2">
    <name type="scientific">Gongylonema pulchrum</name>
    <dbReference type="NCBI Taxonomy" id="637853"/>
    <lineage>
        <taxon>Eukaryota</taxon>
        <taxon>Metazoa</taxon>
        <taxon>Ecdysozoa</taxon>
        <taxon>Nematoda</taxon>
        <taxon>Chromadorea</taxon>
        <taxon>Rhabditida</taxon>
        <taxon>Spirurina</taxon>
        <taxon>Spiruromorpha</taxon>
        <taxon>Spiruroidea</taxon>
        <taxon>Gongylonematidae</taxon>
        <taxon>Gongylonema</taxon>
    </lineage>
</organism>